<name>A0AAD6S5P4_9AGAR</name>
<protein>
    <submittedName>
        <fullName evidence="1">Uncharacterized protein</fullName>
    </submittedName>
</protein>
<sequence>MATVMGYEPVDWVVKVKRRRYSIVNTGTRITGTLPKPPLYHAAYLSHQAHQDCPSKDQSKRLKMSGLADAGNTAYWEQNCEEFNQVEFNDSKNEDLIRRPTVGFFRRFRFASLTDGESLGEQNERKGEVLRTLQKVANIPEDELETKSAQRTDAR</sequence>
<dbReference type="EMBL" id="JARJCM010000227">
    <property type="protein sequence ID" value="KAJ7021628.1"/>
    <property type="molecule type" value="Genomic_DNA"/>
</dbReference>
<evidence type="ECO:0000313" key="2">
    <source>
        <dbReference type="Proteomes" id="UP001218188"/>
    </source>
</evidence>
<evidence type="ECO:0000313" key="1">
    <source>
        <dbReference type="EMBL" id="KAJ7021628.1"/>
    </source>
</evidence>
<dbReference type="Proteomes" id="UP001218188">
    <property type="component" value="Unassembled WGS sequence"/>
</dbReference>
<gene>
    <name evidence="1" type="ORF">C8F04DRAFT_1195288</name>
</gene>
<dbReference type="AlphaFoldDB" id="A0AAD6S5P4"/>
<comment type="caution">
    <text evidence="1">The sequence shown here is derived from an EMBL/GenBank/DDBJ whole genome shotgun (WGS) entry which is preliminary data.</text>
</comment>
<accession>A0AAD6S5P4</accession>
<proteinExistence type="predicted"/>
<organism evidence="1 2">
    <name type="scientific">Mycena alexandri</name>
    <dbReference type="NCBI Taxonomy" id="1745969"/>
    <lineage>
        <taxon>Eukaryota</taxon>
        <taxon>Fungi</taxon>
        <taxon>Dikarya</taxon>
        <taxon>Basidiomycota</taxon>
        <taxon>Agaricomycotina</taxon>
        <taxon>Agaricomycetes</taxon>
        <taxon>Agaricomycetidae</taxon>
        <taxon>Agaricales</taxon>
        <taxon>Marasmiineae</taxon>
        <taxon>Mycenaceae</taxon>
        <taxon>Mycena</taxon>
    </lineage>
</organism>
<reference evidence="1" key="1">
    <citation type="submission" date="2023-03" db="EMBL/GenBank/DDBJ databases">
        <title>Massive genome expansion in bonnet fungi (Mycena s.s.) driven by repeated elements and novel gene families across ecological guilds.</title>
        <authorList>
            <consortium name="Lawrence Berkeley National Laboratory"/>
            <person name="Harder C.B."/>
            <person name="Miyauchi S."/>
            <person name="Viragh M."/>
            <person name="Kuo A."/>
            <person name="Thoen E."/>
            <person name="Andreopoulos B."/>
            <person name="Lu D."/>
            <person name="Skrede I."/>
            <person name="Drula E."/>
            <person name="Henrissat B."/>
            <person name="Morin E."/>
            <person name="Kohler A."/>
            <person name="Barry K."/>
            <person name="LaButti K."/>
            <person name="Morin E."/>
            <person name="Salamov A."/>
            <person name="Lipzen A."/>
            <person name="Mereny Z."/>
            <person name="Hegedus B."/>
            <person name="Baldrian P."/>
            <person name="Stursova M."/>
            <person name="Weitz H."/>
            <person name="Taylor A."/>
            <person name="Grigoriev I.V."/>
            <person name="Nagy L.G."/>
            <person name="Martin F."/>
            <person name="Kauserud H."/>
        </authorList>
    </citation>
    <scope>NUCLEOTIDE SEQUENCE</scope>
    <source>
        <strain evidence="1">CBHHK200</strain>
    </source>
</reference>
<keyword evidence="2" id="KW-1185">Reference proteome</keyword>